<dbReference type="SMART" id="SM00228">
    <property type="entry name" value="PDZ"/>
    <property type="match status" value="1"/>
</dbReference>
<reference evidence="3" key="1">
    <citation type="submission" date="2019-03" db="EMBL/GenBank/DDBJ databases">
        <title>Long read genome sequence of the mycoparasitic Pythium oligandrum ATCC 38472 isolated from sugarbeet rhizosphere.</title>
        <authorList>
            <person name="Gaulin E."/>
        </authorList>
    </citation>
    <scope>NUCLEOTIDE SEQUENCE</scope>
    <source>
        <strain evidence="3">ATCC 38472_TT</strain>
    </source>
</reference>
<protein>
    <recommendedName>
        <fullName evidence="2">PDZ domain-containing protein</fullName>
    </recommendedName>
</protein>
<proteinExistence type="predicted"/>
<dbReference type="Proteomes" id="UP000794436">
    <property type="component" value="Unassembled WGS sequence"/>
</dbReference>
<evidence type="ECO:0000313" key="3">
    <source>
        <dbReference type="EMBL" id="TMW66499.1"/>
    </source>
</evidence>
<dbReference type="AlphaFoldDB" id="A0A8K1CNS9"/>
<dbReference type="OrthoDB" id="42382at2759"/>
<dbReference type="PROSITE" id="PS50106">
    <property type="entry name" value="PDZ"/>
    <property type="match status" value="1"/>
</dbReference>
<dbReference type="InterPro" id="IPR036034">
    <property type="entry name" value="PDZ_sf"/>
</dbReference>
<dbReference type="Gene3D" id="2.30.42.10">
    <property type="match status" value="1"/>
</dbReference>
<evidence type="ECO:0000259" key="2">
    <source>
        <dbReference type="PROSITE" id="PS50106"/>
    </source>
</evidence>
<feature type="region of interest" description="Disordered" evidence="1">
    <location>
        <begin position="214"/>
        <end position="235"/>
    </location>
</feature>
<evidence type="ECO:0000313" key="4">
    <source>
        <dbReference type="Proteomes" id="UP000794436"/>
    </source>
</evidence>
<feature type="domain" description="PDZ" evidence="2">
    <location>
        <begin position="246"/>
        <end position="331"/>
    </location>
</feature>
<dbReference type="InterPro" id="IPR001478">
    <property type="entry name" value="PDZ"/>
</dbReference>
<dbReference type="EMBL" id="SPLM01000036">
    <property type="protein sequence ID" value="TMW66499.1"/>
    <property type="molecule type" value="Genomic_DNA"/>
</dbReference>
<comment type="caution">
    <text evidence="3">The sequence shown here is derived from an EMBL/GenBank/DDBJ whole genome shotgun (WGS) entry which is preliminary data.</text>
</comment>
<name>A0A8K1CNS9_PYTOL</name>
<accession>A0A8K1CNS9</accession>
<dbReference type="SUPFAM" id="SSF50156">
    <property type="entry name" value="PDZ domain-like"/>
    <property type="match status" value="1"/>
</dbReference>
<sequence length="342" mass="39242">MCTYANGGARVQDRQQWRISGYDQRPEDWKDLIDEYNDPYYDLDLDMVINAKDMAARDPEAFQAKRRLENSNSNWIEQSFIQVEAAKTIQSFLRARGEGKIENLRSTGTTLSVESQDDEEDEKDEQYEVYVWYGTQLGLEFYSCNVTGFPCVDDPNGNESLPGMWNVRSGDYLISVNDCSTRPDSMPFDSVMQILEDGVRPAILRFRRPRVHEMQFRSSRSRKTSPISAAKREQQRRRERLERSLCYVVWREEDGPLGIVLKNDRGKPYPTVSDVADSGVVARESQGNIVQAGDLLLSINHMDVSSMGYQTSLEIMKFAPRPLVLTFRRSNTEIAGERSLEL</sequence>
<gene>
    <name evidence="3" type="ORF">Poli38472_004264</name>
</gene>
<organism evidence="3 4">
    <name type="scientific">Pythium oligandrum</name>
    <name type="common">Mycoparasitic fungus</name>
    <dbReference type="NCBI Taxonomy" id="41045"/>
    <lineage>
        <taxon>Eukaryota</taxon>
        <taxon>Sar</taxon>
        <taxon>Stramenopiles</taxon>
        <taxon>Oomycota</taxon>
        <taxon>Peronosporomycetes</taxon>
        <taxon>Pythiales</taxon>
        <taxon>Pythiaceae</taxon>
        <taxon>Pythium</taxon>
    </lineage>
</organism>
<keyword evidence="4" id="KW-1185">Reference proteome</keyword>
<evidence type="ECO:0000256" key="1">
    <source>
        <dbReference type="SAM" id="MobiDB-lite"/>
    </source>
</evidence>